<accession>C9MM30</accession>
<evidence type="ECO:0000259" key="1">
    <source>
        <dbReference type="SMART" id="SM00382"/>
    </source>
</evidence>
<dbReference type="Pfam" id="PF13304">
    <property type="entry name" value="AAA_21"/>
    <property type="match status" value="1"/>
</dbReference>
<dbReference type="SUPFAM" id="SSF52540">
    <property type="entry name" value="P-loop containing nucleoside triphosphate hydrolases"/>
    <property type="match status" value="1"/>
</dbReference>
<dbReference type="STRING" id="649761.HMPREF0973_00659"/>
<reference evidence="2 3" key="1">
    <citation type="submission" date="2009-09" db="EMBL/GenBank/DDBJ databases">
        <authorList>
            <person name="Weinstock G."/>
            <person name="Sodergren E."/>
            <person name="Clifton S."/>
            <person name="Fulton L."/>
            <person name="Fulton B."/>
            <person name="Courtney L."/>
            <person name="Fronick C."/>
            <person name="Harrison M."/>
            <person name="Strong C."/>
            <person name="Farmer C."/>
            <person name="Delahaunty K."/>
            <person name="Markovic C."/>
            <person name="Hall O."/>
            <person name="Minx P."/>
            <person name="Tomlinson C."/>
            <person name="Mitreva M."/>
            <person name="Nelson J."/>
            <person name="Hou S."/>
            <person name="Wollam A."/>
            <person name="Pepin K.H."/>
            <person name="Johnson M."/>
            <person name="Bhonagiri V."/>
            <person name="Nash W.E."/>
            <person name="Warren W."/>
            <person name="Chinwalla A."/>
            <person name="Mardis E.R."/>
            <person name="Wilson R.K."/>
        </authorList>
    </citation>
    <scope>NUCLEOTIDE SEQUENCE [LARGE SCALE GENOMIC DNA]</scope>
    <source>
        <strain evidence="2 3">F0319</strain>
    </source>
</reference>
<gene>
    <name evidence="2" type="ORF">HMPREF0973_00659</name>
</gene>
<keyword evidence="3" id="KW-1185">Reference proteome</keyword>
<dbReference type="eggNOG" id="COG1123">
    <property type="taxonomic scope" value="Bacteria"/>
</dbReference>
<dbReference type="InterPro" id="IPR003593">
    <property type="entry name" value="AAA+_ATPase"/>
</dbReference>
<dbReference type="AlphaFoldDB" id="C9MM30"/>
<dbReference type="InterPro" id="IPR027417">
    <property type="entry name" value="P-loop_NTPase"/>
</dbReference>
<comment type="caution">
    <text evidence="2">The sequence shown here is derived from an EMBL/GenBank/DDBJ whole genome shotgun (WGS) entry which is preliminary data.</text>
</comment>
<dbReference type="GO" id="GO:0005524">
    <property type="term" value="F:ATP binding"/>
    <property type="evidence" value="ECO:0007669"/>
    <property type="project" value="InterPro"/>
</dbReference>
<sequence length="325" mass="37771">MQRYGETLVFKILTLCYFAYHNYGIYVKKSLFYRQTDKKHYICDSVIILQESLMQKYANYIEEIEIDSLWSGKKHIRWTLDRQVNILSGINGVGKSTIINKVVRSFSQGGEFPSHLLKGVRLKVNPSDAKWIRYDIIRSFDRPLLNSDSVSKMDGNLSTELDWQLFQLQRKYLDYQVNIGNRIIATLQSGKPNATEEAQHISLPKKRFQDMIDDLFTETGKTIIRTENEIRFSQIGETLYPYQLSSGEKQILVILLTVLVEDNKPYVLFMDEPEVSLHVDWQKRLIDLILELNPNVQIILSTHSPAVIMNGWIDRVTEVSDITDK</sequence>
<dbReference type="EMBL" id="ACVA01000013">
    <property type="protein sequence ID" value="EEX19714.1"/>
    <property type="molecule type" value="Genomic_DNA"/>
</dbReference>
<dbReference type="Proteomes" id="UP000003327">
    <property type="component" value="Unassembled WGS sequence"/>
</dbReference>
<name>C9MM30_9BACT</name>
<dbReference type="InterPro" id="IPR051396">
    <property type="entry name" value="Bact_Antivir_Def_Nuclease"/>
</dbReference>
<dbReference type="PANTHER" id="PTHR43581">
    <property type="entry name" value="ATP/GTP PHOSPHATASE"/>
    <property type="match status" value="1"/>
</dbReference>
<dbReference type="HOGENOM" id="CLU_033692_0_0_10"/>
<evidence type="ECO:0000313" key="2">
    <source>
        <dbReference type="EMBL" id="EEX19714.1"/>
    </source>
</evidence>
<proteinExistence type="predicted"/>
<evidence type="ECO:0000313" key="3">
    <source>
        <dbReference type="Proteomes" id="UP000003327"/>
    </source>
</evidence>
<dbReference type="InterPro" id="IPR003959">
    <property type="entry name" value="ATPase_AAA_core"/>
</dbReference>
<organism evidence="2 3">
    <name type="scientific">Prevotella veroralis F0319</name>
    <dbReference type="NCBI Taxonomy" id="649761"/>
    <lineage>
        <taxon>Bacteria</taxon>
        <taxon>Pseudomonadati</taxon>
        <taxon>Bacteroidota</taxon>
        <taxon>Bacteroidia</taxon>
        <taxon>Bacteroidales</taxon>
        <taxon>Prevotellaceae</taxon>
        <taxon>Prevotella</taxon>
    </lineage>
</organism>
<dbReference type="Gene3D" id="3.40.50.300">
    <property type="entry name" value="P-loop containing nucleotide triphosphate hydrolases"/>
    <property type="match status" value="1"/>
</dbReference>
<dbReference type="PANTHER" id="PTHR43581:SF2">
    <property type="entry name" value="EXCINUCLEASE ATPASE SUBUNIT"/>
    <property type="match status" value="1"/>
</dbReference>
<dbReference type="SMART" id="SM00382">
    <property type="entry name" value="AAA"/>
    <property type="match status" value="1"/>
</dbReference>
<protein>
    <recommendedName>
        <fullName evidence="1">AAA+ ATPase domain-containing protein</fullName>
    </recommendedName>
</protein>
<dbReference type="GO" id="GO:0016887">
    <property type="term" value="F:ATP hydrolysis activity"/>
    <property type="evidence" value="ECO:0007669"/>
    <property type="project" value="InterPro"/>
</dbReference>
<feature type="domain" description="AAA+ ATPase" evidence="1">
    <location>
        <begin position="81"/>
        <end position="323"/>
    </location>
</feature>